<dbReference type="PROSITE" id="PS50075">
    <property type="entry name" value="CARRIER"/>
    <property type="match status" value="1"/>
</dbReference>
<name>A0A1N7JEV0_9GAMM</name>
<organism evidence="2 3">
    <name type="scientific">Neptunomonas antarctica</name>
    <dbReference type="NCBI Taxonomy" id="619304"/>
    <lineage>
        <taxon>Bacteria</taxon>
        <taxon>Pseudomonadati</taxon>
        <taxon>Pseudomonadota</taxon>
        <taxon>Gammaproteobacteria</taxon>
        <taxon>Oceanospirillales</taxon>
        <taxon>Oceanospirillaceae</taxon>
        <taxon>Neptunomonas</taxon>
    </lineage>
</organism>
<gene>
    <name evidence="2" type="ORF">SAMN05421760_1011043</name>
</gene>
<evidence type="ECO:0000313" key="3">
    <source>
        <dbReference type="Proteomes" id="UP000185999"/>
    </source>
</evidence>
<dbReference type="STRING" id="619304.SAMN05421760_1011043"/>
<keyword evidence="3" id="KW-1185">Reference proteome</keyword>
<dbReference type="SUPFAM" id="SSF47336">
    <property type="entry name" value="ACP-like"/>
    <property type="match status" value="1"/>
</dbReference>
<sequence>MITLDEVKQIVGDALQLGSRVDEYDESTPLLGSIPEFDSMAVVMVITAIEESYDITVEDDEISAEVFETIGALHRFINYKLTA</sequence>
<protein>
    <recommendedName>
        <fullName evidence="1">Carrier domain-containing protein</fullName>
    </recommendedName>
</protein>
<proteinExistence type="predicted"/>
<evidence type="ECO:0000259" key="1">
    <source>
        <dbReference type="PROSITE" id="PS50075"/>
    </source>
</evidence>
<reference evidence="3" key="1">
    <citation type="submission" date="2017-01" db="EMBL/GenBank/DDBJ databases">
        <authorList>
            <person name="Varghese N."/>
            <person name="Submissions S."/>
        </authorList>
    </citation>
    <scope>NUCLEOTIDE SEQUENCE [LARGE SCALE GENOMIC DNA]</scope>
    <source>
        <strain evidence="3">DSM 22306</strain>
    </source>
</reference>
<dbReference type="Proteomes" id="UP000185999">
    <property type="component" value="Unassembled WGS sequence"/>
</dbReference>
<dbReference type="RefSeq" id="WP_054343165.1">
    <property type="nucleotide sequence ID" value="NZ_FTOE01000001.1"/>
</dbReference>
<dbReference type="InterPro" id="IPR009081">
    <property type="entry name" value="PP-bd_ACP"/>
</dbReference>
<dbReference type="Gene3D" id="1.10.1200.10">
    <property type="entry name" value="ACP-like"/>
    <property type="match status" value="1"/>
</dbReference>
<dbReference type="InterPro" id="IPR036736">
    <property type="entry name" value="ACP-like_sf"/>
</dbReference>
<feature type="domain" description="Carrier" evidence="1">
    <location>
        <begin position="1"/>
        <end position="81"/>
    </location>
</feature>
<dbReference type="EMBL" id="FTOE01000001">
    <property type="protein sequence ID" value="SIS47839.1"/>
    <property type="molecule type" value="Genomic_DNA"/>
</dbReference>
<accession>A0A1N7JEV0</accession>
<evidence type="ECO:0000313" key="2">
    <source>
        <dbReference type="EMBL" id="SIS47839.1"/>
    </source>
</evidence>
<dbReference type="OrthoDB" id="8527261at2"/>
<dbReference type="AlphaFoldDB" id="A0A1N7JEV0"/>